<feature type="compositionally biased region" description="Basic and acidic residues" evidence="1">
    <location>
        <begin position="325"/>
        <end position="335"/>
    </location>
</feature>
<sequence>MELKHVSLADSAAIAVAASNHSLTELHALILEALIIHKGSAHVDQICDHVSLTWGSLRKRDGTPYAVDCRRAVNSSLLKSCNDAPLYKRQHFHNWVLTTHAKAVLAESEVDLSDVKFVSLGNGQDQFKMPDDELSPYEPPSRPESAAGQNTPADNVVASDRIRDDTYEWPRVESEVEHDTENDLAAAMDLTGLQLILLRVLGTIEEGKGMHIEDIHYRVGPHFVNLKKKNGTMYSAETKRATISSLTNNPSPPFFVKINKDPTKWILAPAGLEKLALYKVQAVKMRARKRSQSDSNNEEPDTKSDVESETSKVDAPTKVNTKATGHTENKADAIRRSTSPTSDTPSKRQRKT</sequence>
<feature type="region of interest" description="Disordered" evidence="1">
    <location>
        <begin position="287"/>
        <end position="352"/>
    </location>
</feature>
<keyword evidence="3" id="KW-1185">Reference proteome</keyword>
<dbReference type="AlphaFoldDB" id="A0A0L0GDX0"/>
<feature type="compositionally biased region" description="Basic and acidic residues" evidence="1">
    <location>
        <begin position="300"/>
        <end position="312"/>
    </location>
</feature>
<dbReference type="RefSeq" id="XP_014160986.1">
    <property type="nucleotide sequence ID" value="XM_014305511.1"/>
</dbReference>
<name>A0A0L0GDX0_9EUKA</name>
<evidence type="ECO:0000256" key="1">
    <source>
        <dbReference type="SAM" id="MobiDB-lite"/>
    </source>
</evidence>
<reference evidence="2 3" key="1">
    <citation type="submission" date="2011-02" db="EMBL/GenBank/DDBJ databases">
        <title>The Genome Sequence of Sphaeroforma arctica JP610.</title>
        <authorList>
            <consortium name="The Broad Institute Genome Sequencing Platform"/>
            <person name="Russ C."/>
            <person name="Cuomo C."/>
            <person name="Young S.K."/>
            <person name="Zeng Q."/>
            <person name="Gargeya S."/>
            <person name="Alvarado L."/>
            <person name="Berlin A."/>
            <person name="Chapman S.B."/>
            <person name="Chen Z."/>
            <person name="Freedman E."/>
            <person name="Gellesch M."/>
            <person name="Goldberg J."/>
            <person name="Griggs A."/>
            <person name="Gujja S."/>
            <person name="Heilman E."/>
            <person name="Heiman D."/>
            <person name="Howarth C."/>
            <person name="Mehta T."/>
            <person name="Neiman D."/>
            <person name="Pearson M."/>
            <person name="Roberts A."/>
            <person name="Saif S."/>
            <person name="Shea T."/>
            <person name="Shenoy N."/>
            <person name="Sisk P."/>
            <person name="Stolte C."/>
            <person name="Sykes S."/>
            <person name="White J."/>
            <person name="Yandava C."/>
            <person name="Burger G."/>
            <person name="Gray M.W."/>
            <person name="Holland P.W.H."/>
            <person name="King N."/>
            <person name="Lang F.B.F."/>
            <person name="Roger A.J."/>
            <person name="Ruiz-Trillo I."/>
            <person name="Haas B."/>
            <person name="Nusbaum C."/>
            <person name="Birren B."/>
        </authorList>
    </citation>
    <scope>NUCLEOTIDE SEQUENCE [LARGE SCALE GENOMIC DNA]</scope>
    <source>
        <strain evidence="2 3">JP610</strain>
    </source>
</reference>
<proteinExistence type="predicted"/>
<evidence type="ECO:0000313" key="3">
    <source>
        <dbReference type="Proteomes" id="UP000054560"/>
    </source>
</evidence>
<accession>A0A0L0GDX0</accession>
<dbReference type="EMBL" id="KQ241623">
    <property type="protein sequence ID" value="KNC87084.1"/>
    <property type="molecule type" value="Genomic_DNA"/>
</dbReference>
<gene>
    <name evidence="2" type="ORF">SARC_00760</name>
</gene>
<dbReference type="GeneID" id="25901264"/>
<protein>
    <submittedName>
        <fullName evidence="2">Uncharacterized protein</fullName>
    </submittedName>
</protein>
<feature type="region of interest" description="Disordered" evidence="1">
    <location>
        <begin position="123"/>
        <end position="154"/>
    </location>
</feature>
<organism evidence="2 3">
    <name type="scientific">Sphaeroforma arctica JP610</name>
    <dbReference type="NCBI Taxonomy" id="667725"/>
    <lineage>
        <taxon>Eukaryota</taxon>
        <taxon>Ichthyosporea</taxon>
        <taxon>Ichthyophonida</taxon>
        <taxon>Sphaeroforma</taxon>
    </lineage>
</organism>
<dbReference type="Proteomes" id="UP000054560">
    <property type="component" value="Unassembled WGS sequence"/>
</dbReference>
<dbReference type="OrthoDB" id="10686149at2759"/>
<evidence type="ECO:0000313" key="2">
    <source>
        <dbReference type="EMBL" id="KNC87084.1"/>
    </source>
</evidence>